<evidence type="ECO:0000313" key="13">
    <source>
        <dbReference type="Proteomes" id="UP000261640"/>
    </source>
</evidence>
<sequence>MNRVILQVFAVGFCFAVVQALECYKCDIGFWNLCYTTKKTCAANEQCFNGVGKAAGVVAVKMKGCLAPSDCNKTQDTTFPSISNSTVYSMTKTCCNSDLCNAAPGLPVASELNLVLATIAALFVVNVLV</sequence>
<dbReference type="OrthoDB" id="5962859at2759"/>
<evidence type="ECO:0000256" key="10">
    <source>
        <dbReference type="SAM" id="SignalP"/>
    </source>
</evidence>
<dbReference type="Pfam" id="PF00021">
    <property type="entry name" value="UPAR_LY6"/>
    <property type="match status" value="1"/>
</dbReference>
<evidence type="ECO:0000259" key="11">
    <source>
        <dbReference type="SMART" id="SM00134"/>
    </source>
</evidence>
<dbReference type="GO" id="GO:0098552">
    <property type="term" value="C:side of membrane"/>
    <property type="evidence" value="ECO:0007669"/>
    <property type="project" value="UniProtKB-KW"/>
</dbReference>
<dbReference type="GO" id="GO:0035036">
    <property type="term" value="P:sperm-egg recognition"/>
    <property type="evidence" value="ECO:0007669"/>
    <property type="project" value="TreeGrafter"/>
</dbReference>
<keyword evidence="4 10" id="KW-0732">Signal</keyword>
<evidence type="ECO:0000256" key="4">
    <source>
        <dbReference type="ARBA" id="ARBA00022729"/>
    </source>
</evidence>
<evidence type="ECO:0000256" key="1">
    <source>
        <dbReference type="ARBA" id="ARBA00004609"/>
    </source>
</evidence>
<keyword evidence="3" id="KW-0336">GPI-anchor</keyword>
<keyword evidence="2" id="KW-1003">Cell membrane</keyword>
<dbReference type="PANTHER" id="PTHR47613:SF1">
    <property type="entry name" value="SPERM ACROSOME MEMBRANE-ASSOCIATED PROTEIN 4"/>
    <property type="match status" value="1"/>
</dbReference>
<dbReference type="GeneID" id="113126951"/>
<dbReference type="InParanoid" id="A0A3Q3KRT6"/>
<evidence type="ECO:0000256" key="6">
    <source>
        <dbReference type="ARBA" id="ARBA00023157"/>
    </source>
</evidence>
<evidence type="ECO:0000256" key="9">
    <source>
        <dbReference type="ARBA" id="ARBA00029446"/>
    </source>
</evidence>
<dbReference type="PANTHER" id="PTHR47613">
    <property type="entry name" value="SPERM ACROSOME MEMBRANE-ASSOCIATED PROTEIN 4"/>
    <property type="match status" value="1"/>
</dbReference>
<proteinExistence type="inferred from homology"/>
<dbReference type="InterPro" id="IPR016054">
    <property type="entry name" value="LY6_UPA_recep-like"/>
</dbReference>
<dbReference type="FunCoup" id="A0A3Q3KRT6">
    <property type="interactions" value="237"/>
</dbReference>
<dbReference type="InterPro" id="IPR045860">
    <property type="entry name" value="Snake_toxin-like_sf"/>
</dbReference>
<reference evidence="12" key="2">
    <citation type="submission" date="2025-09" db="UniProtKB">
        <authorList>
            <consortium name="Ensembl"/>
        </authorList>
    </citation>
    <scope>IDENTIFICATION</scope>
</reference>
<dbReference type="AlphaFoldDB" id="A0A3Q3KRT6"/>
<name>A0A3Q3KRT6_9TELE</name>
<evidence type="ECO:0000256" key="7">
    <source>
        <dbReference type="ARBA" id="ARBA00023180"/>
    </source>
</evidence>
<comment type="similarity">
    <text evidence="9">Belongs to the SPACA4/bouncer family.</text>
</comment>
<feature type="chain" id="PRO_5018601641" evidence="10">
    <location>
        <begin position="21"/>
        <end position="129"/>
    </location>
</feature>
<dbReference type="RefSeq" id="XP_026156882.1">
    <property type="nucleotide sequence ID" value="XM_026301097.1"/>
</dbReference>
<keyword evidence="13" id="KW-1185">Reference proteome</keyword>
<evidence type="ECO:0000256" key="3">
    <source>
        <dbReference type="ARBA" id="ARBA00022622"/>
    </source>
</evidence>
<organism evidence="12 13">
    <name type="scientific">Mastacembelus armatus</name>
    <name type="common">zig-zag eel</name>
    <dbReference type="NCBI Taxonomy" id="205130"/>
    <lineage>
        <taxon>Eukaryota</taxon>
        <taxon>Metazoa</taxon>
        <taxon>Chordata</taxon>
        <taxon>Craniata</taxon>
        <taxon>Vertebrata</taxon>
        <taxon>Euteleostomi</taxon>
        <taxon>Actinopterygii</taxon>
        <taxon>Neopterygii</taxon>
        <taxon>Teleostei</taxon>
        <taxon>Neoteleostei</taxon>
        <taxon>Acanthomorphata</taxon>
        <taxon>Anabantaria</taxon>
        <taxon>Synbranchiformes</taxon>
        <taxon>Mastacembelidae</taxon>
        <taxon>Mastacembelus</taxon>
    </lineage>
</organism>
<keyword evidence="5" id="KW-0472">Membrane</keyword>
<keyword evidence="6" id="KW-1015">Disulfide bond</keyword>
<keyword evidence="8" id="KW-0449">Lipoprotein</keyword>
<reference evidence="12" key="1">
    <citation type="submission" date="2025-08" db="UniProtKB">
        <authorList>
            <consortium name="Ensembl"/>
        </authorList>
    </citation>
    <scope>IDENTIFICATION</scope>
</reference>
<dbReference type="SMART" id="SM00134">
    <property type="entry name" value="LU"/>
    <property type="match status" value="1"/>
</dbReference>
<protein>
    <submittedName>
        <fullName evidence="12">Lymphocyte antigen-6, epidermis</fullName>
    </submittedName>
</protein>
<dbReference type="SUPFAM" id="SSF57302">
    <property type="entry name" value="Snake toxin-like"/>
    <property type="match status" value="1"/>
</dbReference>
<dbReference type="CTD" id="100334363"/>
<dbReference type="InterPro" id="IPR046354">
    <property type="entry name" value="SPACA4/Bouncer"/>
</dbReference>
<evidence type="ECO:0000256" key="2">
    <source>
        <dbReference type="ARBA" id="ARBA00022475"/>
    </source>
</evidence>
<dbReference type="GeneTree" id="ENSGT00510000049347"/>
<evidence type="ECO:0000313" key="12">
    <source>
        <dbReference type="Ensembl" id="ENSMAMP00000004172.1"/>
    </source>
</evidence>
<accession>A0A3Q3KRT6</accession>
<dbReference type="Ensembl" id="ENSMAMT00000004275.2">
    <property type="protein sequence ID" value="ENSMAMP00000004172.1"/>
    <property type="gene ID" value="ENSMAMG00000002833.2"/>
</dbReference>
<evidence type="ECO:0000256" key="5">
    <source>
        <dbReference type="ARBA" id="ARBA00023136"/>
    </source>
</evidence>
<dbReference type="GO" id="GO:0005886">
    <property type="term" value="C:plasma membrane"/>
    <property type="evidence" value="ECO:0007669"/>
    <property type="project" value="UniProtKB-SubCell"/>
</dbReference>
<dbReference type="Proteomes" id="UP000261640">
    <property type="component" value="Unplaced"/>
</dbReference>
<dbReference type="Gene3D" id="2.10.60.10">
    <property type="entry name" value="CD59"/>
    <property type="match status" value="1"/>
</dbReference>
<feature type="domain" description="UPAR/Ly6" evidence="11">
    <location>
        <begin position="21"/>
        <end position="109"/>
    </location>
</feature>
<keyword evidence="7" id="KW-0325">Glycoprotein</keyword>
<comment type="subcellular location">
    <subcellularLocation>
        <location evidence="1">Cell membrane</location>
        <topology evidence="1">Lipid-anchor</topology>
        <topology evidence="1">GPI-anchor</topology>
    </subcellularLocation>
</comment>
<evidence type="ECO:0000256" key="8">
    <source>
        <dbReference type="ARBA" id="ARBA00023288"/>
    </source>
</evidence>
<feature type="signal peptide" evidence="10">
    <location>
        <begin position="1"/>
        <end position="20"/>
    </location>
</feature>